<organism evidence="1 2">
    <name type="scientific">Armillaria solidipes</name>
    <dbReference type="NCBI Taxonomy" id="1076256"/>
    <lineage>
        <taxon>Eukaryota</taxon>
        <taxon>Fungi</taxon>
        <taxon>Dikarya</taxon>
        <taxon>Basidiomycota</taxon>
        <taxon>Agaricomycotina</taxon>
        <taxon>Agaricomycetes</taxon>
        <taxon>Agaricomycetidae</taxon>
        <taxon>Agaricales</taxon>
        <taxon>Marasmiineae</taxon>
        <taxon>Physalacriaceae</taxon>
        <taxon>Armillaria</taxon>
    </lineage>
</organism>
<proteinExistence type="predicted"/>
<dbReference type="EMBL" id="KZ293448">
    <property type="protein sequence ID" value="PBK65024.1"/>
    <property type="molecule type" value="Genomic_DNA"/>
</dbReference>
<dbReference type="Proteomes" id="UP000218334">
    <property type="component" value="Unassembled WGS sequence"/>
</dbReference>
<reference evidence="2" key="1">
    <citation type="journal article" date="2017" name="Nat. Ecol. Evol.">
        <title>Genome expansion and lineage-specific genetic innovations in the forest pathogenic fungi Armillaria.</title>
        <authorList>
            <person name="Sipos G."/>
            <person name="Prasanna A.N."/>
            <person name="Walter M.C."/>
            <person name="O'Connor E."/>
            <person name="Balint B."/>
            <person name="Krizsan K."/>
            <person name="Kiss B."/>
            <person name="Hess J."/>
            <person name="Varga T."/>
            <person name="Slot J."/>
            <person name="Riley R."/>
            <person name="Boka B."/>
            <person name="Rigling D."/>
            <person name="Barry K."/>
            <person name="Lee J."/>
            <person name="Mihaltcheva S."/>
            <person name="LaButti K."/>
            <person name="Lipzen A."/>
            <person name="Waldron R."/>
            <person name="Moloney N.M."/>
            <person name="Sperisen C."/>
            <person name="Kredics L."/>
            <person name="Vagvoelgyi C."/>
            <person name="Patrignani A."/>
            <person name="Fitzpatrick D."/>
            <person name="Nagy I."/>
            <person name="Doyle S."/>
            <person name="Anderson J.B."/>
            <person name="Grigoriev I.V."/>
            <person name="Gueldener U."/>
            <person name="Muensterkoetter M."/>
            <person name="Nagy L.G."/>
        </authorList>
    </citation>
    <scope>NUCLEOTIDE SEQUENCE [LARGE SCALE GENOMIC DNA]</scope>
    <source>
        <strain evidence="2">28-4</strain>
    </source>
</reference>
<accession>A0A2H3B834</accession>
<dbReference type="AlphaFoldDB" id="A0A2H3B834"/>
<keyword evidence="2" id="KW-1185">Reference proteome</keyword>
<sequence length="126" mass="14497">MSLTALYLDLRLVGDPACQGHFKFILARHSPSRMTTVMAPFATMCRMSSPSRQVLSIPMRLSTPRRTGIRIIGIPRVHKHIVFVHRGYVYIVHLSVLSSLAEYLTKMVPLHAVRFYRNRLQTRDVH</sequence>
<name>A0A2H3B834_9AGAR</name>
<evidence type="ECO:0000313" key="1">
    <source>
        <dbReference type="EMBL" id="PBK65024.1"/>
    </source>
</evidence>
<protein>
    <submittedName>
        <fullName evidence="1">Uncharacterized protein</fullName>
    </submittedName>
</protein>
<evidence type="ECO:0000313" key="2">
    <source>
        <dbReference type="Proteomes" id="UP000218334"/>
    </source>
</evidence>
<gene>
    <name evidence="1" type="ORF">ARMSODRAFT_449819</name>
</gene>